<dbReference type="InterPro" id="IPR004769">
    <property type="entry name" value="Pur_lyase"/>
</dbReference>
<dbReference type="GO" id="GO:0004018">
    <property type="term" value="F:N6-(1,2-dicarboxyethyl)AMP AMP-lyase (fumarate-forming) activity"/>
    <property type="evidence" value="ECO:0007669"/>
    <property type="project" value="InterPro"/>
</dbReference>
<dbReference type="PRINTS" id="PR00145">
    <property type="entry name" value="ARGSUCLYASE"/>
</dbReference>
<dbReference type="Proteomes" id="UP000199280">
    <property type="component" value="Unassembled WGS sequence"/>
</dbReference>
<dbReference type="STRING" id="640938.TR210_2603"/>
<dbReference type="GO" id="GO:0006189">
    <property type="term" value="P:'de novo' IMP biosynthetic process"/>
    <property type="evidence" value="ECO:0007669"/>
    <property type="project" value="UniProtKB-UniPathway"/>
</dbReference>
<dbReference type="EMBL" id="FNYT01000026">
    <property type="protein sequence ID" value="SEJ78057.1"/>
    <property type="molecule type" value="Genomic_DNA"/>
</dbReference>
<feature type="domain" description="Adenylosuccinate lyase C-terminal" evidence="2">
    <location>
        <begin position="364"/>
        <end position="443"/>
    </location>
</feature>
<dbReference type="InterPro" id="IPR020557">
    <property type="entry name" value="Fumarate_lyase_CS"/>
</dbReference>
<dbReference type="InterPro" id="IPR000362">
    <property type="entry name" value="Fumarate_lyase_fam"/>
</dbReference>
<proteinExistence type="predicted"/>
<dbReference type="PANTHER" id="PTHR43172:SF1">
    <property type="entry name" value="ADENYLOSUCCINATE LYASE"/>
    <property type="match status" value="1"/>
</dbReference>
<dbReference type="PANTHER" id="PTHR43172">
    <property type="entry name" value="ADENYLOSUCCINATE LYASE"/>
    <property type="match status" value="1"/>
</dbReference>
<evidence type="ECO:0000313" key="3">
    <source>
        <dbReference type="EMBL" id="CZR08592.1"/>
    </source>
</evidence>
<dbReference type="PRINTS" id="PR00149">
    <property type="entry name" value="FUMRATELYASE"/>
</dbReference>
<protein>
    <submittedName>
        <fullName evidence="4">Adenylosuccinate lyase</fullName>
    </submittedName>
    <submittedName>
        <fullName evidence="3">Fumarate lyases signature</fullName>
    </submittedName>
</protein>
<dbReference type="InterPro" id="IPR008948">
    <property type="entry name" value="L-Aspartase-like"/>
</dbReference>
<dbReference type="SMART" id="SM00998">
    <property type="entry name" value="ADSL_C"/>
    <property type="match status" value="1"/>
</dbReference>
<dbReference type="GO" id="GO:0070626">
    <property type="term" value="F:(S)-2-(5-amino-1-(5-phospho-D-ribosyl)imidazole-4-carboxamido) succinate lyase (fumarate-forming) activity"/>
    <property type="evidence" value="ECO:0007669"/>
    <property type="project" value="TreeGrafter"/>
</dbReference>
<dbReference type="SUPFAM" id="SSF48557">
    <property type="entry name" value="L-aspartase-like"/>
    <property type="match status" value="1"/>
</dbReference>
<dbReference type="RefSeq" id="WP_068624463.1">
    <property type="nucleotide sequence ID" value="NZ_FJNB01000025.1"/>
</dbReference>
<dbReference type="Gene3D" id="1.10.40.30">
    <property type="entry name" value="Fumarase/aspartase (C-terminal domain)"/>
    <property type="match status" value="1"/>
</dbReference>
<dbReference type="EMBL" id="FJNB01000025">
    <property type="protein sequence ID" value="CZR08592.1"/>
    <property type="molecule type" value="Genomic_DNA"/>
</dbReference>
<dbReference type="Pfam" id="PF00206">
    <property type="entry name" value="Lyase_1"/>
    <property type="match status" value="1"/>
</dbReference>
<dbReference type="CDD" id="cd01597">
    <property type="entry name" value="pCLME"/>
    <property type="match status" value="1"/>
</dbReference>
<dbReference type="PROSITE" id="PS00163">
    <property type="entry name" value="FUMARATE_LYASES"/>
    <property type="match status" value="1"/>
</dbReference>
<accession>A0A143Z996</accession>
<dbReference type="UniPathway" id="UPA00075">
    <property type="reaction ID" value="UER00336"/>
</dbReference>
<reference evidence="3 5" key="1">
    <citation type="submission" date="2016-02" db="EMBL/GenBank/DDBJ databases">
        <authorList>
            <person name="Wen L."/>
            <person name="He K."/>
            <person name="Yang H."/>
        </authorList>
    </citation>
    <scope>NUCLEOTIDE SEQUENCE [LARGE SCALE GENOMIC DNA]</scope>
    <source>
        <strain evidence="3">Trichococcus_R210</strain>
    </source>
</reference>
<dbReference type="InterPro" id="IPR019468">
    <property type="entry name" value="AdenyloSucc_lyase_C"/>
</dbReference>
<dbReference type="Proteomes" id="UP000076878">
    <property type="component" value="Unassembled WGS sequence"/>
</dbReference>
<keyword evidence="1 3" id="KW-0456">Lyase</keyword>
<name>A0A143Z996_9LACT</name>
<evidence type="ECO:0000259" key="2">
    <source>
        <dbReference type="SMART" id="SM00998"/>
    </source>
</evidence>
<dbReference type="Gene3D" id="1.20.200.10">
    <property type="entry name" value="Fumarase/aspartase (Central domain)"/>
    <property type="match status" value="1"/>
</dbReference>
<dbReference type="AlphaFoldDB" id="A0A143Z996"/>
<dbReference type="UniPathway" id="UPA00074">
    <property type="reaction ID" value="UER00132"/>
</dbReference>
<organism evidence="3 5">
    <name type="scientific">Trichococcus ilyis</name>
    <dbReference type="NCBI Taxonomy" id="640938"/>
    <lineage>
        <taxon>Bacteria</taxon>
        <taxon>Bacillati</taxon>
        <taxon>Bacillota</taxon>
        <taxon>Bacilli</taxon>
        <taxon>Lactobacillales</taxon>
        <taxon>Carnobacteriaceae</taxon>
        <taxon>Trichococcus</taxon>
    </lineage>
</organism>
<dbReference type="InterPro" id="IPR022761">
    <property type="entry name" value="Fumarate_lyase_N"/>
</dbReference>
<dbReference type="NCBIfam" id="TIGR00928">
    <property type="entry name" value="purB"/>
    <property type="match status" value="1"/>
</dbReference>
<evidence type="ECO:0000313" key="6">
    <source>
        <dbReference type="Proteomes" id="UP000199280"/>
    </source>
</evidence>
<dbReference type="GO" id="GO:0044208">
    <property type="term" value="P:'de novo' AMP biosynthetic process"/>
    <property type="evidence" value="ECO:0007669"/>
    <property type="project" value="UniProtKB-UniPathway"/>
</dbReference>
<reference evidence="4 6" key="2">
    <citation type="submission" date="2016-10" db="EMBL/GenBank/DDBJ databases">
        <authorList>
            <person name="Varghese N."/>
            <person name="Submissions S."/>
        </authorList>
    </citation>
    <scope>NUCLEOTIDE SEQUENCE [LARGE SCALE GENOMIC DNA]</scope>
    <source>
        <strain evidence="4 6">DSM 22150</strain>
    </source>
</reference>
<evidence type="ECO:0000313" key="5">
    <source>
        <dbReference type="Proteomes" id="UP000076878"/>
    </source>
</evidence>
<dbReference type="GO" id="GO:0005829">
    <property type="term" value="C:cytosol"/>
    <property type="evidence" value="ECO:0007669"/>
    <property type="project" value="TreeGrafter"/>
</dbReference>
<keyword evidence="6" id="KW-1185">Reference proteome</keyword>
<gene>
    <name evidence="4" type="ORF">SAMN05216375_12630</name>
    <name evidence="3" type="ORF">TR210_2603</name>
</gene>
<evidence type="ECO:0000313" key="4">
    <source>
        <dbReference type="EMBL" id="SEJ78057.1"/>
    </source>
</evidence>
<dbReference type="Pfam" id="PF10397">
    <property type="entry name" value="ADSL_C"/>
    <property type="match status" value="1"/>
</dbReference>
<evidence type="ECO:0000256" key="1">
    <source>
        <dbReference type="ARBA" id="ARBA00023239"/>
    </source>
</evidence>
<dbReference type="OrthoDB" id="9768878at2"/>
<sequence length="461" mass="50222">MASHVIDMIMMRNNFGTEAMRGVWSEDNRLQKHLDVEAALALAEGELGLIPQAAAETIASKAKGEYVNLEALAASGAKLKHSLMPTINALQELSGADGEYVHFGATTQDIVDTGTVLQLKEAHQIFISELEEIASELARLSEKYRTTPMAGRSHGMQGLPTTFGFKMAVVLSEVLRHLDRLKESEDRIFVGGIAGAVGTYASFGDQGPAVETAALKRLGLHTPDICWQSSRDRIAEYASIIGLISGTLGKVGNEFYNLMRTEIDEVEEPFTAGKIGSSTMPHKRNPAAFEGIASLTRPILANVSLIQQSTMVEHERDAMTWRGEWIALPEICIYLSSQLANTKAVLKGLVVKPKNMLRNLNLQGGLLLSERIMFILSEQLGKQTAHHLVYELSMAAVEEERSFRDVLVENETVRQHLNETAIADLLDPETYLGSAPQKVDEVLKRFAATGLGAAAKGADAV</sequence>